<feature type="region of interest" description="Disordered" evidence="5">
    <location>
        <begin position="19"/>
        <end position="70"/>
    </location>
</feature>
<gene>
    <name evidence="9" type="primary">LOC109713187</name>
    <name evidence="6" type="ORF">ACMD2_17867</name>
</gene>
<feature type="compositionally biased region" description="Low complexity" evidence="5">
    <location>
        <begin position="677"/>
        <end position="701"/>
    </location>
</feature>
<dbReference type="Proteomes" id="UP000515123">
    <property type="component" value="Linkage group 1"/>
</dbReference>
<reference evidence="6 7" key="1">
    <citation type="journal article" date="2016" name="DNA Res.">
        <title>The draft genome of MD-2 pineapple using hybrid error correction of long reads.</title>
        <authorList>
            <person name="Redwan R.M."/>
            <person name="Saidin A."/>
            <person name="Kumar S.V."/>
        </authorList>
    </citation>
    <scope>NUCLEOTIDE SEQUENCE [LARGE SCALE GENOMIC DNA]</scope>
    <source>
        <strain evidence="7">cv. MD2</strain>
        <tissue evidence="6">Leaf</tissue>
    </source>
</reference>
<reference evidence="9" key="2">
    <citation type="submission" date="2025-04" db="UniProtKB">
        <authorList>
            <consortium name="RefSeq"/>
        </authorList>
    </citation>
    <scope>IDENTIFICATION</scope>
    <source>
        <tissue evidence="9">Leaf</tissue>
    </source>
</reference>
<feature type="region of interest" description="Disordered" evidence="5">
    <location>
        <begin position="669"/>
        <end position="753"/>
    </location>
</feature>
<protein>
    <submittedName>
        <fullName evidence="6 9">Golgin candidate 4</fullName>
    </submittedName>
</protein>
<feature type="compositionally biased region" description="Basic and acidic residues" evidence="5">
    <location>
        <begin position="107"/>
        <end position="120"/>
    </location>
</feature>
<dbReference type="AlphaFoldDB" id="A0A199VZK2"/>
<dbReference type="GeneID" id="109713187"/>
<feature type="coiled-coil region" evidence="4">
    <location>
        <begin position="185"/>
        <end position="450"/>
    </location>
</feature>
<feature type="coiled-coil region" evidence="4">
    <location>
        <begin position="482"/>
        <end position="558"/>
    </location>
</feature>
<keyword evidence="3 4" id="KW-0175">Coiled coil</keyword>
<dbReference type="EMBL" id="LSRQ01000491">
    <property type="protein sequence ID" value="OAY82454.1"/>
    <property type="molecule type" value="Genomic_DNA"/>
</dbReference>
<name>A0A199VZK2_ANACO</name>
<dbReference type="GO" id="GO:0007030">
    <property type="term" value="P:Golgi organization"/>
    <property type="evidence" value="ECO:0007669"/>
    <property type="project" value="TreeGrafter"/>
</dbReference>
<evidence type="ECO:0000256" key="5">
    <source>
        <dbReference type="SAM" id="MobiDB-lite"/>
    </source>
</evidence>
<evidence type="ECO:0000256" key="2">
    <source>
        <dbReference type="ARBA" id="ARBA00023034"/>
    </source>
</evidence>
<proteinExistence type="predicted"/>
<comment type="subcellular location">
    <subcellularLocation>
        <location evidence="1">Golgi apparatus</location>
    </subcellularLocation>
</comment>
<evidence type="ECO:0000256" key="4">
    <source>
        <dbReference type="SAM" id="Coils"/>
    </source>
</evidence>
<keyword evidence="8" id="KW-1185">Reference proteome</keyword>
<evidence type="ECO:0000313" key="7">
    <source>
        <dbReference type="Proteomes" id="UP000092600"/>
    </source>
</evidence>
<dbReference type="PANTHER" id="PTHR18921:SF2">
    <property type="entry name" value="THYROID RECEPTOR-INTERACTING PROTEIN 11"/>
    <property type="match status" value="1"/>
</dbReference>
<dbReference type="Gramene" id="Aco006814.1.mrna1">
    <property type="protein sequence ID" value="Aco006814.1.mrna1"/>
    <property type="gene ID" value="Aco006814.1.path1"/>
</dbReference>
<organism evidence="6 7">
    <name type="scientific">Ananas comosus</name>
    <name type="common">Pineapple</name>
    <name type="synonym">Ananas ananas</name>
    <dbReference type="NCBI Taxonomy" id="4615"/>
    <lineage>
        <taxon>Eukaryota</taxon>
        <taxon>Viridiplantae</taxon>
        <taxon>Streptophyta</taxon>
        <taxon>Embryophyta</taxon>
        <taxon>Tracheophyta</taxon>
        <taxon>Spermatophyta</taxon>
        <taxon>Magnoliopsida</taxon>
        <taxon>Liliopsida</taxon>
        <taxon>Poales</taxon>
        <taxon>Bromeliaceae</taxon>
        <taxon>Bromelioideae</taxon>
        <taxon>Ananas</taxon>
    </lineage>
</organism>
<keyword evidence="2" id="KW-0333">Golgi apparatus</keyword>
<feature type="compositionally biased region" description="Polar residues" evidence="5">
    <location>
        <begin position="121"/>
        <end position="130"/>
    </location>
</feature>
<feature type="region of interest" description="Disordered" evidence="5">
    <location>
        <begin position="107"/>
        <end position="157"/>
    </location>
</feature>
<evidence type="ECO:0000313" key="9">
    <source>
        <dbReference type="RefSeq" id="XP_020092774.1"/>
    </source>
</evidence>
<dbReference type="GO" id="GO:0006888">
    <property type="term" value="P:endoplasmic reticulum to Golgi vesicle-mediated transport"/>
    <property type="evidence" value="ECO:0007669"/>
    <property type="project" value="TreeGrafter"/>
</dbReference>
<feature type="compositionally biased region" description="Polar residues" evidence="5">
    <location>
        <begin position="705"/>
        <end position="720"/>
    </location>
</feature>
<dbReference type="Proteomes" id="UP000092600">
    <property type="component" value="Unassembled WGS sequence"/>
</dbReference>
<dbReference type="GO" id="GO:0031267">
    <property type="term" value="F:small GTPase binding"/>
    <property type="evidence" value="ECO:0007669"/>
    <property type="project" value="TreeGrafter"/>
</dbReference>
<dbReference type="PANTHER" id="PTHR18921">
    <property type="entry name" value="MYOSIN HEAVY CHAIN - RELATED"/>
    <property type="match status" value="1"/>
</dbReference>
<dbReference type="OrthoDB" id="71227at2759"/>
<evidence type="ECO:0000256" key="1">
    <source>
        <dbReference type="ARBA" id="ARBA00004555"/>
    </source>
</evidence>
<accession>A0A199VZK2</accession>
<sequence>MRSSISNYRESLSRIASEVLDGEDELEIPESRGEVSPVSARRFPRRSSRATPPHGSPVGNGADSEAHGEIAKYKEEIQKLQASEAEIKALSFNYAAMLKEKEEQLSKLHEENESLRRSLETKVTSEQSLAKVQRHATGDNSRFGSHAGNVNIPKKDGYSNGSAQAVALNGMHKPASSLGIEKEYLDVLEEKNRSLAGRQANLESQIKQLRSQLENEQEKATILKQKLEDEYQHNSSFERELQEIKADKEKASTEMKELRKELNEKVSELRRVQEELNRRGSEEVSDESLQHLRSVILNLQKENAQLKLEKGELEANLKLMTSTAGKKGDEAFDTQNEEPDWHKVKEEMSLTIHTLEEALKETRKERDKTLHQLDRLKQHLLDKEQEDSEKMDEDTKMIEELRANCEYQKNHILQLERALKQEIAKREDIKKLTNDELQKSNEIIHDLKQKLTSCMSALESKNIELVNLQTALGQYYAESEAKERLGRDLASAREELSKVSESLKVANQQLELSIKEKEEIAAKLSQSERILAEGRHSMQKLEEDNSRLRRALEQSMTTLNRMSLDSDNYVDRRIVIKLLVTYFQRNHSKEVLDLMVRMLGFSEEDKQRIGFAQHAAGKGVVRGVLGLPGRLVGGILGGHSQETSTKMPSENQSFADLWVDFLLKETEERERRESAEASRVSSNTQEKSTTSPSTSNASNLPPVYPSTNQTFSSSKQSQLLQHPDTEFATVPLTSSTDQSERNLLSRPPPRYSY</sequence>
<dbReference type="GO" id="GO:0005794">
    <property type="term" value="C:Golgi apparatus"/>
    <property type="evidence" value="ECO:0007669"/>
    <property type="project" value="UniProtKB-SubCell"/>
</dbReference>
<evidence type="ECO:0000313" key="8">
    <source>
        <dbReference type="Proteomes" id="UP000515123"/>
    </source>
</evidence>
<evidence type="ECO:0000256" key="3">
    <source>
        <dbReference type="ARBA" id="ARBA00023054"/>
    </source>
</evidence>
<dbReference type="RefSeq" id="XP_020092774.1">
    <property type="nucleotide sequence ID" value="XM_020237185.1"/>
</dbReference>
<evidence type="ECO:0000313" key="6">
    <source>
        <dbReference type="EMBL" id="OAY82454.1"/>
    </source>
</evidence>